<dbReference type="EMBL" id="BMGY01000006">
    <property type="protein sequence ID" value="GGH81791.1"/>
    <property type="molecule type" value="Genomic_DNA"/>
</dbReference>
<feature type="region of interest" description="Disordered" evidence="1">
    <location>
        <begin position="97"/>
        <end position="120"/>
    </location>
</feature>
<feature type="compositionally biased region" description="Basic and acidic residues" evidence="1">
    <location>
        <begin position="97"/>
        <end position="109"/>
    </location>
</feature>
<protein>
    <recommendedName>
        <fullName evidence="4">DUF4890 domain-containing protein</fullName>
    </recommendedName>
</protein>
<proteinExistence type="predicted"/>
<name>A0ABQ2A145_9BACT</name>
<sequence>MPTAPPTAGPQKGSDPLIERRVQYLAKELGLSADQQTRLQPLLLAQRQQLQLLREQRTTGGRRQGTAQDLKAAQAKSDEQLKIVLTPAQYAKFAAMRDEQRDKMRERRAAGAAQPAGQPE</sequence>
<keyword evidence="3" id="KW-1185">Reference proteome</keyword>
<feature type="compositionally biased region" description="Low complexity" evidence="1">
    <location>
        <begin position="110"/>
        <end position="120"/>
    </location>
</feature>
<comment type="caution">
    <text evidence="2">The sequence shown here is derived from an EMBL/GenBank/DDBJ whole genome shotgun (WGS) entry which is preliminary data.</text>
</comment>
<dbReference type="Proteomes" id="UP000637774">
    <property type="component" value="Unassembled WGS sequence"/>
</dbReference>
<organism evidence="2 3">
    <name type="scientific">Hymenobacter frigidus</name>
    <dbReference type="NCBI Taxonomy" id="1524095"/>
    <lineage>
        <taxon>Bacteria</taxon>
        <taxon>Pseudomonadati</taxon>
        <taxon>Bacteroidota</taxon>
        <taxon>Cytophagia</taxon>
        <taxon>Cytophagales</taxon>
        <taxon>Hymenobacteraceae</taxon>
        <taxon>Hymenobacter</taxon>
    </lineage>
</organism>
<accession>A0ABQ2A145</accession>
<gene>
    <name evidence="2" type="ORF">GCM10011495_09040</name>
</gene>
<reference evidence="3" key="1">
    <citation type="journal article" date="2019" name="Int. J. Syst. Evol. Microbiol.">
        <title>The Global Catalogue of Microorganisms (GCM) 10K type strain sequencing project: providing services to taxonomists for standard genome sequencing and annotation.</title>
        <authorList>
            <consortium name="The Broad Institute Genomics Platform"/>
            <consortium name="The Broad Institute Genome Sequencing Center for Infectious Disease"/>
            <person name="Wu L."/>
            <person name="Ma J."/>
        </authorList>
    </citation>
    <scope>NUCLEOTIDE SEQUENCE [LARGE SCALE GENOMIC DNA]</scope>
    <source>
        <strain evidence="3">CGMCC 1.14966</strain>
    </source>
</reference>
<evidence type="ECO:0008006" key="4">
    <source>
        <dbReference type="Google" id="ProtNLM"/>
    </source>
</evidence>
<evidence type="ECO:0000313" key="2">
    <source>
        <dbReference type="EMBL" id="GGH81791.1"/>
    </source>
</evidence>
<evidence type="ECO:0000256" key="1">
    <source>
        <dbReference type="SAM" id="MobiDB-lite"/>
    </source>
</evidence>
<evidence type="ECO:0000313" key="3">
    <source>
        <dbReference type="Proteomes" id="UP000637774"/>
    </source>
</evidence>